<dbReference type="PANTHER" id="PTHR12689:SF4">
    <property type="entry name" value="PROTEIN AAR2 HOMOLOG"/>
    <property type="match status" value="1"/>
</dbReference>
<dbReference type="InterPro" id="IPR038514">
    <property type="entry name" value="AAR2_C_sf"/>
</dbReference>
<proteinExistence type="inferred from homology"/>
<evidence type="ECO:0000259" key="5">
    <source>
        <dbReference type="Pfam" id="PF20981"/>
    </source>
</evidence>
<dbReference type="AlphaFoldDB" id="A0A915JH36"/>
<keyword evidence="6" id="KW-1185">Reference proteome</keyword>
<evidence type="ECO:0000259" key="4">
    <source>
        <dbReference type="Pfam" id="PF05282"/>
    </source>
</evidence>
<dbReference type="Pfam" id="PF05282">
    <property type="entry name" value="AAR2"/>
    <property type="match status" value="1"/>
</dbReference>
<dbReference type="CDD" id="cd13777">
    <property type="entry name" value="Aar2_N"/>
    <property type="match status" value="1"/>
</dbReference>
<protein>
    <recommendedName>
        <fullName evidence="2">Protein AAR2 homolog</fullName>
    </recommendedName>
    <alternativeName>
        <fullName evidence="3">AAR2 splicing factor homolog</fullName>
    </alternativeName>
</protein>
<evidence type="ECO:0000256" key="1">
    <source>
        <dbReference type="ARBA" id="ARBA00006281"/>
    </source>
</evidence>
<dbReference type="GO" id="GO:0000244">
    <property type="term" value="P:spliceosomal tri-snRNP complex assembly"/>
    <property type="evidence" value="ECO:0007669"/>
    <property type="project" value="TreeGrafter"/>
</dbReference>
<evidence type="ECO:0000313" key="7">
    <source>
        <dbReference type="WBParaSite" id="nRc.2.0.1.t25429-RA"/>
    </source>
</evidence>
<dbReference type="InterPro" id="IPR033647">
    <property type="entry name" value="Aar2_N"/>
</dbReference>
<dbReference type="Pfam" id="PF20981">
    <property type="entry name" value="AAR2_1st"/>
    <property type="match status" value="1"/>
</dbReference>
<dbReference type="Gene3D" id="2.60.34.20">
    <property type="match status" value="1"/>
</dbReference>
<reference evidence="7" key="1">
    <citation type="submission" date="2022-11" db="UniProtKB">
        <authorList>
            <consortium name="WormBaseParasite"/>
        </authorList>
    </citation>
    <scope>IDENTIFICATION</scope>
</reference>
<evidence type="ECO:0000313" key="6">
    <source>
        <dbReference type="Proteomes" id="UP000887565"/>
    </source>
</evidence>
<dbReference type="InterPro" id="IPR007946">
    <property type="entry name" value="AAR2"/>
</dbReference>
<sequence length="371" mass="43507">MDDPSCSVDIDPQLARHLFETGSFLLFFDFPVGSEFGIDYSSWTTAEKFKGVKMIPPGIHFVYFSVVKLQQQSPRIGFFHNFEEKGICVKKWDAKAEDLMDYTATLDEIENFRRNLQELDQYLAPYPRQHYKTWYSLTNHISPQIILKLNPEDRGRISSQSELVSKEVQDLGESSQRIDRQHPVRQRFFDKQGLPIMYVKPGTEIRFTNLKLNDNILEPSAMNTYDHLLTKIFQSSENSADFLGEMQFAFVCFLIGHLYDAFEQWKRIVRLLCSCESSIPRNRQFFSQFINAIYFELKLTPKDFFVDIISKNNFLTVTLSHFFTNIESNVDPNDDLYKKATKFKNFLSNEYEWDFDDTTDDSKPVIVEEDD</sequence>
<organism evidence="6 7">
    <name type="scientific">Romanomermis culicivorax</name>
    <name type="common">Nematode worm</name>
    <dbReference type="NCBI Taxonomy" id="13658"/>
    <lineage>
        <taxon>Eukaryota</taxon>
        <taxon>Metazoa</taxon>
        <taxon>Ecdysozoa</taxon>
        <taxon>Nematoda</taxon>
        <taxon>Enoplea</taxon>
        <taxon>Dorylaimia</taxon>
        <taxon>Mermithida</taxon>
        <taxon>Mermithoidea</taxon>
        <taxon>Mermithidae</taxon>
        <taxon>Romanomermis</taxon>
    </lineage>
</organism>
<evidence type="ECO:0000256" key="2">
    <source>
        <dbReference type="ARBA" id="ARBA00016372"/>
    </source>
</evidence>
<dbReference type="PANTHER" id="PTHR12689">
    <property type="entry name" value="A1 CISTRON SPLICING FACTOR AAR2-RELATED"/>
    <property type="match status" value="1"/>
</dbReference>
<dbReference type="Proteomes" id="UP000887565">
    <property type="component" value="Unplaced"/>
</dbReference>
<dbReference type="Gene3D" id="1.25.40.550">
    <property type="entry name" value="Aar2, C-terminal domain-like"/>
    <property type="match status" value="1"/>
</dbReference>
<feature type="domain" description="AAR2 C-terminal" evidence="4">
    <location>
        <begin position="228"/>
        <end position="356"/>
    </location>
</feature>
<dbReference type="OMA" id="VWQSGGL"/>
<name>A0A915JH36_ROMCU</name>
<dbReference type="FunFam" id="2.60.34.20:FF:000001">
    <property type="entry name" value="protein AAR2 homolog"/>
    <property type="match status" value="1"/>
</dbReference>
<dbReference type="WBParaSite" id="nRc.2.0.1.t25429-RA">
    <property type="protein sequence ID" value="nRc.2.0.1.t25429-RA"/>
    <property type="gene ID" value="nRc.2.0.1.g25429"/>
</dbReference>
<feature type="domain" description="AAR2 N-terminal" evidence="5">
    <location>
        <begin position="22"/>
        <end position="151"/>
    </location>
</feature>
<dbReference type="InterPro" id="IPR038516">
    <property type="entry name" value="AAR2_N_sf"/>
</dbReference>
<accession>A0A915JH36</accession>
<dbReference type="CDD" id="cd13778">
    <property type="entry name" value="Aar2_C"/>
    <property type="match status" value="1"/>
</dbReference>
<evidence type="ECO:0000256" key="3">
    <source>
        <dbReference type="ARBA" id="ARBA00030625"/>
    </source>
</evidence>
<comment type="similarity">
    <text evidence="1">Belongs to the AAR2 family.</text>
</comment>
<dbReference type="InterPro" id="IPR033648">
    <property type="entry name" value="AAR2_C"/>
</dbReference>